<accession>A0AAE3VLE9</accession>
<dbReference type="EMBL" id="JAUSUL010000001">
    <property type="protein sequence ID" value="MDQ0314207.1"/>
    <property type="molecule type" value="Genomic_DNA"/>
</dbReference>
<dbReference type="RefSeq" id="WP_306883982.1">
    <property type="nucleotide sequence ID" value="NZ_JAUSUL010000001.1"/>
</dbReference>
<dbReference type="AlphaFoldDB" id="A0AAE3VLE9"/>
<proteinExistence type="predicted"/>
<evidence type="ECO:0000256" key="1">
    <source>
        <dbReference type="SAM" id="SignalP"/>
    </source>
</evidence>
<reference evidence="2" key="1">
    <citation type="submission" date="2023-07" db="EMBL/GenBank/DDBJ databases">
        <title>Genomic Encyclopedia of Type Strains, Phase IV (KMG-IV): sequencing the most valuable type-strain genomes for metagenomic binning, comparative biology and taxonomic classification.</title>
        <authorList>
            <person name="Goeker M."/>
        </authorList>
    </citation>
    <scope>NUCLEOTIDE SEQUENCE</scope>
    <source>
        <strain evidence="2">DSM 21202</strain>
    </source>
</reference>
<sequence>MARTRSRFLITLLAASLWPLAAYAGEADVVDVVVRAEGGGTYRFDVTVRHADEGWDHYANAFQVLGPDGAVLGTRELLHPHVDEQPFTRSLSGVAIPAGLHEVTVRAVDSVHATGGREMVVTVPR</sequence>
<comment type="caution">
    <text evidence="2">The sequence shown here is derived from an EMBL/GenBank/DDBJ whole genome shotgun (WGS) entry which is preliminary data.</text>
</comment>
<organism evidence="2 3">
    <name type="scientific">Amorphus orientalis</name>
    <dbReference type="NCBI Taxonomy" id="649198"/>
    <lineage>
        <taxon>Bacteria</taxon>
        <taxon>Pseudomonadati</taxon>
        <taxon>Pseudomonadota</taxon>
        <taxon>Alphaproteobacteria</taxon>
        <taxon>Hyphomicrobiales</taxon>
        <taxon>Amorphaceae</taxon>
        <taxon>Amorphus</taxon>
    </lineage>
</organism>
<gene>
    <name evidence="2" type="ORF">J2S73_000644</name>
</gene>
<evidence type="ECO:0000313" key="2">
    <source>
        <dbReference type="EMBL" id="MDQ0314207.1"/>
    </source>
</evidence>
<protein>
    <submittedName>
        <fullName evidence="2">Uncharacterized protein</fullName>
    </submittedName>
</protein>
<keyword evidence="1" id="KW-0732">Signal</keyword>
<dbReference type="Proteomes" id="UP001229244">
    <property type="component" value="Unassembled WGS sequence"/>
</dbReference>
<evidence type="ECO:0000313" key="3">
    <source>
        <dbReference type="Proteomes" id="UP001229244"/>
    </source>
</evidence>
<name>A0AAE3VLE9_9HYPH</name>
<feature type="chain" id="PRO_5042272481" evidence="1">
    <location>
        <begin position="25"/>
        <end position="125"/>
    </location>
</feature>
<feature type="signal peptide" evidence="1">
    <location>
        <begin position="1"/>
        <end position="24"/>
    </location>
</feature>
<keyword evidence="3" id="KW-1185">Reference proteome</keyword>